<sequence>MSMLGSLGFGLTTSSVFESRGKHGFSWLSPSHMCYMIEPPRPAEFDSKLCDSVLDDLQMMSDMEESSMNVDGVSGSRSVEITELDAANGNIAVQISKLDLSGISDLEHENDQSPGEVAQNDESSLVKVEHLPELSSPRFIWFLCLMTPLLSLVIIPDSGRNFLIPTG</sequence>
<evidence type="ECO:0000313" key="1">
    <source>
        <dbReference type="EMBL" id="VDK38043.1"/>
    </source>
</evidence>
<organism evidence="3">
    <name type="scientific">Gongylonema pulchrum</name>
    <dbReference type="NCBI Taxonomy" id="637853"/>
    <lineage>
        <taxon>Eukaryota</taxon>
        <taxon>Metazoa</taxon>
        <taxon>Ecdysozoa</taxon>
        <taxon>Nematoda</taxon>
        <taxon>Chromadorea</taxon>
        <taxon>Rhabditida</taxon>
        <taxon>Spirurina</taxon>
        <taxon>Spiruromorpha</taxon>
        <taxon>Spiruroidea</taxon>
        <taxon>Gongylonematidae</taxon>
        <taxon>Gongylonema</taxon>
    </lineage>
</organism>
<proteinExistence type="predicted"/>
<protein>
    <submittedName>
        <fullName evidence="1 3">Uncharacterized protein</fullName>
    </submittedName>
</protein>
<name>A0A183D336_9BILA</name>
<accession>A0A183D336</accession>
<keyword evidence="2" id="KW-1185">Reference proteome</keyword>
<reference evidence="3" key="1">
    <citation type="submission" date="2016-06" db="UniProtKB">
        <authorList>
            <consortium name="WormBaseParasite"/>
        </authorList>
    </citation>
    <scope>IDENTIFICATION</scope>
</reference>
<gene>
    <name evidence="1" type="ORF">GPUH_LOCUS3127</name>
</gene>
<dbReference type="Proteomes" id="UP000271098">
    <property type="component" value="Unassembled WGS sequence"/>
</dbReference>
<dbReference type="WBParaSite" id="GPUH_0000313201-mRNA-1">
    <property type="protein sequence ID" value="GPUH_0000313201-mRNA-1"/>
    <property type="gene ID" value="GPUH_0000313201"/>
</dbReference>
<dbReference type="EMBL" id="UYRT01005137">
    <property type="protein sequence ID" value="VDK38043.1"/>
    <property type="molecule type" value="Genomic_DNA"/>
</dbReference>
<reference evidence="1 2" key="2">
    <citation type="submission" date="2018-11" db="EMBL/GenBank/DDBJ databases">
        <authorList>
            <consortium name="Pathogen Informatics"/>
        </authorList>
    </citation>
    <scope>NUCLEOTIDE SEQUENCE [LARGE SCALE GENOMIC DNA]</scope>
</reference>
<evidence type="ECO:0000313" key="3">
    <source>
        <dbReference type="WBParaSite" id="GPUH_0000313201-mRNA-1"/>
    </source>
</evidence>
<dbReference type="AlphaFoldDB" id="A0A183D336"/>
<evidence type="ECO:0000313" key="2">
    <source>
        <dbReference type="Proteomes" id="UP000271098"/>
    </source>
</evidence>